<accession>A0A9D2PNQ2</accession>
<comment type="caution">
    <text evidence="2">The sequence shown here is derived from an EMBL/GenBank/DDBJ whole genome shotgun (WGS) entry which is preliminary data.</text>
</comment>
<reference evidence="2" key="1">
    <citation type="journal article" date="2021" name="PeerJ">
        <title>Extensive microbial diversity within the chicken gut microbiome revealed by metagenomics and culture.</title>
        <authorList>
            <person name="Gilroy R."/>
            <person name="Ravi A."/>
            <person name="Getino M."/>
            <person name="Pursley I."/>
            <person name="Horton D.L."/>
            <person name="Alikhan N.F."/>
            <person name="Baker D."/>
            <person name="Gharbi K."/>
            <person name="Hall N."/>
            <person name="Watson M."/>
            <person name="Adriaenssens E.M."/>
            <person name="Foster-Nyarko E."/>
            <person name="Jarju S."/>
            <person name="Secka A."/>
            <person name="Antonio M."/>
            <person name="Oren A."/>
            <person name="Chaudhuri R.R."/>
            <person name="La Ragione R."/>
            <person name="Hildebrand F."/>
            <person name="Pallen M.J."/>
        </authorList>
    </citation>
    <scope>NUCLEOTIDE SEQUENCE</scope>
    <source>
        <strain evidence="2">ChiBcec2-3848</strain>
    </source>
</reference>
<reference evidence="2" key="2">
    <citation type="submission" date="2021-04" db="EMBL/GenBank/DDBJ databases">
        <authorList>
            <person name="Gilroy R."/>
        </authorList>
    </citation>
    <scope>NUCLEOTIDE SEQUENCE</scope>
    <source>
        <strain evidence="2">ChiBcec2-3848</strain>
    </source>
</reference>
<protein>
    <submittedName>
        <fullName evidence="2">MptD family putative ECF transporter S component</fullName>
    </submittedName>
</protein>
<dbReference type="AlphaFoldDB" id="A0A9D2PNQ2"/>
<dbReference type="InterPro" id="IPR011733">
    <property type="entry name" value="CHP02185_IM"/>
</dbReference>
<feature type="transmembrane region" description="Helical" evidence="1">
    <location>
        <begin position="12"/>
        <end position="33"/>
    </location>
</feature>
<evidence type="ECO:0000313" key="2">
    <source>
        <dbReference type="EMBL" id="HJC62886.1"/>
    </source>
</evidence>
<sequence>MNKTKFLNLKELVIVLLLACVETAIALVTTMPFAANLQLVYFLAPGLAGLINGIIYVLLVKKCPKIGTQFIIPMIYGLYFLFTGSVYVFAFFAILAVVNELIMLGGGYQSKIRPAIPHALTWMLNAMGSTLTMLLFRDSLVQSYVAMGMDAASADAAIASLEGFWLAPQNIAIALVAAAALSIAGYALGMKMLGKHFKPAGVA</sequence>
<keyword evidence="1" id="KW-1133">Transmembrane helix</keyword>
<keyword evidence="1" id="KW-0812">Transmembrane</keyword>
<name>A0A9D2PNQ2_9FIRM</name>
<dbReference type="NCBIfam" id="TIGR02185">
    <property type="entry name" value="Trep_Strep"/>
    <property type="match status" value="1"/>
</dbReference>
<dbReference type="Proteomes" id="UP000823886">
    <property type="component" value="Unassembled WGS sequence"/>
</dbReference>
<keyword evidence="1" id="KW-0472">Membrane</keyword>
<feature type="transmembrane region" description="Helical" evidence="1">
    <location>
        <begin position="39"/>
        <end position="59"/>
    </location>
</feature>
<evidence type="ECO:0000256" key="1">
    <source>
        <dbReference type="SAM" id="Phobius"/>
    </source>
</evidence>
<proteinExistence type="predicted"/>
<evidence type="ECO:0000313" key="3">
    <source>
        <dbReference type="Proteomes" id="UP000823886"/>
    </source>
</evidence>
<dbReference type="EMBL" id="DWVZ01000056">
    <property type="protein sequence ID" value="HJC62886.1"/>
    <property type="molecule type" value="Genomic_DNA"/>
</dbReference>
<dbReference type="Pfam" id="PF09605">
    <property type="entry name" value="Trep_Strep"/>
    <property type="match status" value="1"/>
</dbReference>
<gene>
    <name evidence="2" type="ORF">H9753_04615</name>
</gene>
<feature type="transmembrane region" description="Helical" evidence="1">
    <location>
        <begin position="171"/>
        <end position="189"/>
    </location>
</feature>
<feature type="transmembrane region" description="Helical" evidence="1">
    <location>
        <begin position="71"/>
        <end position="95"/>
    </location>
</feature>
<organism evidence="2 3">
    <name type="scientific">Candidatus Blautia merdavium</name>
    <dbReference type="NCBI Taxonomy" id="2838494"/>
    <lineage>
        <taxon>Bacteria</taxon>
        <taxon>Bacillati</taxon>
        <taxon>Bacillota</taxon>
        <taxon>Clostridia</taxon>
        <taxon>Lachnospirales</taxon>
        <taxon>Lachnospiraceae</taxon>
        <taxon>Blautia</taxon>
    </lineage>
</organism>